<dbReference type="GeneID" id="87860416"/>
<dbReference type="RefSeq" id="XP_062677425.1">
    <property type="nucleotide sequence ID" value="XM_062823262.1"/>
</dbReference>
<proteinExistence type="predicted"/>
<dbReference type="EMBL" id="JAUEPP010000008">
    <property type="protein sequence ID" value="KAK3337974.1"/>
    <property type="molecule type" value="Genomic_DNA"/>
</dbReference>
<name>A0AAE0J6T0_9PEZI</name>
<sequence length="791" mass="91807">MSHPKPNNMAPAASNGQYQHFVPQFLLKNFAHRVPKAPKAPKGTPKPKYEKGMFPGDLVISSLDMTQDAAAFTEKPVSRILGQINMYDDFITKPDKERRHVEKLLSRLEAQAAQIVTKVTKALEAKEPAVRLMWDERSLLRKFLFLMRYRNIVFYKRFHHENSTEYSDQDREQLREYMAENPQFKTPIDVWLNNIKTIVELEIDPEFKWAREIGKHMYPDDAQWFLYNLQCNTMAFCVPSNPEEEFILTDNSYTVSDEVQVFARNVRSDRIETLARAPFHEFVPVSPKLMIVLRSQYLSEPLEDNCPEVKARREAHRSLAFAGFGPVQSVLEDLPIGKPHNSHVKVVNGRLCLRDGEDGCQRRDHSYLFHFFSVESRHVNTINSILLDKCVHCTSLIFNSKDAFGKTLEWYLTAPLEYGKTLIGENADLREKILMKLEVISRSFGSKKETKWTRVNKCHVAADHEYSRLVDQQVRRDFNRLLSGKTDKKPLWIDGIRAAIDEGVEQPESSHEGTSPGFTPTPQYRMLGGSVHTVEKDKEQTLLMMTLRIKIDYWSRGVDEKIRQRNRDLLIAEYLRMPARRLWGYMRIVRYMYLSDSFFIPIRLKPEQPEDAVIYAKDLIEPNSLTYLIYKAVQFDIELRKRPHVDIWGELSPDSESMALMTELAFRVQGTESILNCGIPIIENLAASLVSQTPFAGMALGIWSRNPRNPNYHPSPSPDFESNLEASLSLFNILHRTELALRVICRTRFLGIMESERSKHNLHPQTLQDLKKVFFTAVYPTPPDDWRYRFW</sequence>
<gene>
    <name evidence="1" type="ORF">B0H65DRAFT_309012</name>
</gene>
<accession>A0AAE0J6T0</accession>
<dbReference type="InterPro" id="IPR025332">
    <property type="entry name" value="DUF4238"/>
</dbReference>
<reference evidence="1" key="1">
    <citation type="journal article" date="2023" name="Mol. Phylogenet. Evol.">
        <title>Genome-scale phylogeny and comparative genomics of the fungal order Sordariales.</title>
        <authorList>
            <person name="Hensen N."/>
            <person name="Bonometti L."/>
            <person name="Westerberg I."/>
            <person name="Brannstrom I.O."/>
            <person name="Guillou S."/>
            <person name="Cros-Aarteil S."/>
            <person name="Calhoun S."/>
            <person name="Haridas S."/>
            <person name="Kuo A."/>
            <person name="Mondo S."/>
            <person name="Pangilinan J."/>
            <person name="Riley R."/>
            <person name="LaButti K."/>
            <person name="Andreopoulos B."/>
            <person name="Lipzen A."/>
            <person name="Chen C."/>
            <person name="Yan M."/>
            <person name="Daum C."/>
            <person name="Ng V."/>
            <person name="Clum A."/>
            <person name="Steindorff A."/>
            <person name="Ohm R.A."/>
            <person name="Martin F."/>
            <person name="Silar P."/>
            <person name="Natvig D.O."/>
            <person name="Lalanne C."/>
            <person name="Gautier V."/>
            <person name="Ament-Velasquez S.L."/>
            <person name="Kruys A."/>
            <person name="Hutchinson M.I."/>
            <person name="Powell A.J."/>
            <person name="Barry K."/>
            <person name="Miller A.N."/>
            <person name="Grigoriev I.V."/>
            <person name="Debuchy R."/>
            <person name="Gladieux P."/>
            <person name="Hiltunen Thoren M."/>
            <person name="Johannesson H."/>
        </authorList>
    </citation>
    <scope>NUCLEOTIDE SEQUENCE</scope>
    <source>
        <strain evidence="1">CBS 560.94</strain>
    </source>
</reference>
<organism evidence="1 2">
    <name type="scientific">Neurospora tetraspora</name>
    <dbReference type="NCBI Taxonomy" id="94610"/>
    <lineage>
        <taxon>Eukaryota</taxon>
        <taxon>Fungi</taxon>
        <taxon>Dikarya</taxon>
        <taxon>Ascomycota</taxon>
        <taxon>Pezizomycotina</taxon>
        <taxon>Sordariomycetes</taxon>
        <taxon>Sordariomycetidae</taxon>
        <taxon>Sordariales</taxon>
        <taxon>Sordariaceae</taxon>
        <taxon>Neurospora</taxon>
    </lineage>
</organism>
<evidence type="ECO:0000313" key="1">
    <source>
        <dbReference type="EMBL" id="KAK3337974.1"/>
    </source>
</evidence>
<dbReference type="Pfam" id="PF14022">
    <property type="entry name" value="DUF4238"/>
    <property type="match status" value="1"/>
</dbReference>
<dbReference type="AlphaFoldDB" id="A0AAE0J6T0"/>
<keyword evidence="2" id="KW-1185">Reference proteome</keyword>
<comment type="caution">
    <text evidence="1">The sequence shown here is derived from an EMBL/GenBank/DDBJ whole genome shotgun (WGS) entry which is preliminary data.</text>
</comment>
<evidence type="ECO:0008006" key="3">
    <source>
        <dbReference type="Google" id="ProtNLM"/>
    </source>
</evidence>
<evidence type="ECO:0000313" key="2">
    <source>
        <dbReference type="Proteomes" id="UP001278500"/>
    </source>
</evidence>
<dbReference type="Proteomes" id="UP001278500">
    <property type="component" value="Unassembled WGS sequence"/>
</dbReference>
<protein>
    <recommendedName>
        <fullName evidence="3">DUF4238 domain-containing protein</fullName>
    </recommendedName>
</protein>
<reference evidence="1" key="2">
    <citation type="submission" date="2023-06" db="EMBL/GenBank/DDBJ databases">
        <authorList>
            <consortium name="Lawrence Berkeley National Laboratory"/>
            <person name="Haridas S."/>
            <person name="Hensen N."/>
            <person name="Bonometti L."/>
            <person name="Westerberg I."/>
            <person name="Brannstrom I.O."/>
            <person name="Guillou S."/>
            <person name="Cros-Aarteil S."/>
            <person name="Calhoun S."/>
            <person name="Kuo A."/>
            <person name="Mondo S."/>
            <person name="Pangilinan J."/>
            <person name="Riley R."/>
            <person name="Labutti K."/>
            <person name="Andreopoulos B."/>
            <person name="Lipzen A."/>
            <person name="Chen C."/>
            <person name="Yanf M."/>
            <person name="Daum C."/>
            <person name="Ng V."/>
            <person name="Clum A."/>
            <person name="Steindorff A."/>
            <person name="Ohm R."/>
            <person name="Martin F."/>
            <person name="Silar P."/>
            <person name="Natvig D."/>
            <person name="Lalanne C."/>
            <person name="Gautier V."/>
            <person name="Ament-Velasquez S.L."/>
            <person name="Kruys A."/>
            <person name="Hutchinson M.I."/>
            <person name="Powell A.J."/>
            <person name="Barry K."/>
            <person name="Miller A.N."/>
            <person name="Grigoriev I.V."/>
            <person name="Debuchy R."/>
            <person name="Gladieux P."/>
            <person name="Thoren M.H."/>
            <person name="Johannesson H."/>
        </authorList>
    </citation>
    <scope>NUCLEOTIDE SEQUENCE</scope>
    <source>
        <strain evidence="1">CBS 560.94</strain>
    </source>
</reference>